<organism evidence="2 3">
    <name type="scientific">Bowmanella yangjiangensis</name>
    <dbReference type="NCBI Taxonomy" id="2811230"/>
    <lineage>
        <taxon>Bacteria</taxon>
        <taxon>Pseudomonadati</taxon>
        <taxon>Pseudomonadota</taxon>
        <taxon>Gammaproteobacteria</taxon>
        <taxon>Alteromonadales</taxon>
        <taxon>Alteromonadaceae</taxon>
        <taxon>Bowmanella</taxon>
    </lineage>
</organism>
<dbReference type="EMBL" id="JAFKCS010000008">
    <property type="protein sequence ID" value="MBN7820237.1"/>
    <property type="molecule type" value="Genomic_DNA"/>
</dbReference>
<dbReference type="Proteomes" id="UP000663992">
    <property type="component" value="Unassembled WGS sequence"/>
</dbReference>
<protein>
    <submittedName>
        <fullName evidence="2">Outer membrane beta-barrel protein</fullName>
    </submittedName>
</protein>
<dbReference type="Pfam" id="PF10082">
    <property type="entry name" value="BBP2_2"/>
    <property type="match status" value="1"/>
</dbReference>
<sequence length="397" mass="44351">MNKPTYLSLLVAATLSSAAIAQEQAGYVIQTESGFDIMPGFDVKLKHDDNIANTNADEESSTIAVYSPTIAARLLDGVNEYNLQAGVSKGQYFSSSIDNFLDIYAGADAKWEFTDSHRVFVEASFAEGHDERGTGVFDASGATQLEPTEHRTIGITGYFEFGARTTPARIRLGGGYTQKDYQNLEAATQFREFNKANASAAFYYDTGAFTSLVAQVTRDDIRYDKIDPVGGNRDNIDTRYLVGMDWQATALTSGEFRIGYQKKSFDSAGREDFSGISWQAAVNWQPLSYSTVTFETGRKARDPDLRGDVIKESAHGLGWEHNWSEDLETNLIAGYVRSDYQGYDQQDKYWRYEAKASYRISYLWKLEGGVEISDRTSTDDRFEFDKTVFYVGVGINL</sequence>
<evidence type="ECO:0000313" key="3">
    <source>
        <dbReference type="Proteomes" id="UP000663992"/>
    </source>
</evidence>
<dbReference type="InterPro" id="IPR018759">
    <property type="entry name" value="BBP2_2"/>
</dbReference>
<feature type="signal peptide" evidence="1">
    <location>
        <begin position="1"/>
        <end position="21"/>
    </location>
</feature>
<feature type="chain" id="PRO_5046543279" evidence="1">
    <location>
        <begin position="22"/>
        <end position="397"/>
    </location>
</feature>
<evidence type="ECO:0000256" key="1">
    <source>
        <dbReference type="SAM" id="SignalP"/>
    </source>
</evidence>
<gene>
    <name evidence="2" type="ORF">J0A65_10205</name>
</gene>
<dbReference type="RefSeq" id="WP_206594077.1">
    <property type="nucleotide sequence ID" value="NZ_JAFKCS010000008.1"/>
</dbReference>
<evidence type="ECO:0000313" key="2">
    <source>
        <dbReference type="EMBL" id="MBN7820237.1"/>
    </source>
</evidence>
<name>A0ABS3CSY3_9ALTE</name>
<keyword evidence="3" id="KW-1185">Reference proteome</keyword>
<reference evidence="2 3" key="1">
    <citation type="submission" date="2021-03" db="EMBL/GenBank/DDBJ databases">
        <title>novel species isolated from a fishpond in China.</title>
        <authorList>
            <person name="Lu H."/>
            <person name="Cai Z."/>
        </authorList>
    </citation>
    <scope>NUCLEOTIDE SEQUENCE [LARGE SCALE GENOMIC DNA]</scope>
    <source>
        <strain evidence="2 3">Y57</strain>
    </source>
</reference>
<keyword evidence="1" id="KW-0732">Signal</keyword>
<proteinExistence type="predicted"/>
<comment type="caution">
    <text evidence="2">The sequence shown here is derived from an EMBL/GenBank/DDBJ whole genome shotgun (WGS) entry which is preliminary data.</text>
</comment>
<accession>A0ABS3CSY3</accession>